<keyword evidence="16" id="KW-0675">Receptor</keyword>
<dbReference type="PROSITE" id="PS50113">
    <property type="entry name" value="PAC"/>
    <property type="match status" value="1"/>
</dbReference>
<evidence type="ECO:0000256" key="9">
    <source>
        <dbReference type="ARBA" id="ARBA00022679"/>
    </source>
</evidence>
<keyword evidence="6" id="KW-0716">Sensory transduction</keyword>
<evidence type="ECO:0000256" key="1">
    <source>
        <dbReference type="ARBA" id="ARBA00000085"/>
    </source>
</evidence>
<dbReference type="InterPro" id="IPR035965">
    <property type="entry name" value="PAS-like_dom_sf"/>
</dbReference>
<evidence type="ECO:0000256" key="11">
    <source>
        <dbReference type="ARBA" id="ARBA00022741"/>
    </source>
</evidence>
<dbReference type="NCBIfam" id="TIGR00229">
    <property type="entry name" value="sensory_box"/>
    <property type="match status" value="1"/>
</dbReference>
<dbReference type="InterPro" id="IPR011102">
    <property type="entry name" value="Sig_transdc_His_kinase_HWE"/>
</dbReference>
<comment type="caution">
    <text evidence="19">The sequence shown here is derived from an EMBL/GenBank/DDBJ whole genome shotgun (WGS) entry which is preliminary data.</text>
</comment>
<dbReference type="InterPro" id="IPR000700">
    <property type="entry name" value="PAS-assoc_C"/>
</dbReference>
<dbReference type="SMART" id="SM00091">
    <property type="entry name" value="PAS"/>
    <property type="match status" value="3"/>
</dbReference>
<evidence type="ECO:0000256" key="7">
    <source>
        <dbReference type="ARBA" id="ARBA00022630"/>
    </source>
</evidence>
<keyword evidence="4" id="KW-0600">Photoreceptor protein</keyword>
<evidence type="ECO:0000259" key="18">
    <source>
        <dbReference type="PROSITE" id="PS50113"/>
    </source>
</evidence>
<evidence type="ECO:0000256" key="14">
    <source>
        <dbReference type="ARBA" id="ARBA00022991"/>
    </source>
</evidence>
<evidence type="ECO:0000256" key="3">
    <source>
        <dbReference type="ARBA" id="ARBA00021740"/>
    </source>
</evidence>
<dbReference type="InterPro" id="IPR013655">
    <property type="entry name" value="PAS_fold_3"/>
</dbReference>
<keyword evidence="14" id="KW-0157">Chromophore</keyword>
<dbReference type="SMART" id="SM00911">
    <property type="entry name" value="HWE_HK"/>
    <property type="match status" value="1"/>
</dbReference>
<evidence type="ECO:0000313" key="20">
    <source>
        <dbReference type="Proteomes" id="UP001349262"/>
    </source>
</evidence>
<dbReference type="InterPro" id="IPR029016">
    <property type="entry name" value="GAF-like_dom_sf"/>
</dbReference>
<evidence type="ECO:0000256" key="6">
    <source>
        <dbReference type="ARBA" id="ARBA00022606"/>
    </source>
</evidence>
<comment type="catalytic activity">
    <reaction evidence="1">
        <text>ATP + protein L-histidine = ADP + protein N-phospho-L-histidine.</text>
        <dbReference type="EC" id="2.7.13.3"/>
    </reaction>
</comment>
<dbReference type="EC" id="2.7.13.3" evidence="2"/>
<dbReference type="Pfam" id="PF08447">
    <property type="entry name" value="PAS_3"/>
    <property type="match status" value="2"/>
</dbReference>
<evidence type="ECO:0000256" key="12">
    <source>
        <dbReference type="ARBA" id="ARBA00022777"/>
    </source>
</evidence>
<dbReference type="InterPro" id="IPR001610">
    <property type="entry name" value="PAC"/>
</dbReference>
<evidence type="ECO:0000256" key="15">
    <source>
        <dbReference type="ARBA" id="ARBA00023026"/>
    </source>
</evidence>
<evidence type="ECO:0000259" key="17">
    <source>
        <dbReference type="PROSITE" id="PS50112"/>
    </source>
</evidence>
<dbReference type="Gene3D" id="3.30.450.20">
    <property type="entry name" value="PAS domain"/>
    <property type="match status" value="4"/>
</dbReference>
<dbReference type="Pfam" id="PF08448">
    <property type="entry name" value="PAS_4"/>
    <property type="match status" value="1"/>
</dbReference>
<reference evidence="19 20" key="1">
    <citation type="journal article" date="2012" name="Genet. Mol. Biol.">
        <title>Analysis of 16S rRNA and mxaF genes revealing insights into Methylobacterium niche-specific plant association.</title>
        <authorList>
            <person name="Dourado M.N."/>
            <person name="Andreote F.D."/>
            <person name="Dini-Andreote F."/>
            <person name="Conti R."/>
            <person name="Araujo J.M."/>
            <person name="Araujo W.L."/>
        </authorList>
    </citation>
    <scope>NUCLEOTIDE SEQUENCE [LARGE SCALE GENOMIC DNA]</scope>
    <source>
        <strain evidence="19 20">SR1.6/4</strain>
    </source>
</reference>
<keyword evidence="10" id="KW-0677">Repeat</keyword>
<feature type="domain" description="PAC" evidence="18">
    <location>
        <begin position="726"/>
        <end position="778"/>
    </location>
</feature>
<dbReference type="PANTHER" id="PTHR41523:SF8">
    <property type="entry name" value="ETHYLENE RESPONSE SENSOR PROTEIN"/>
    <property type="match status" value="1"/>
</dbReference>
<evidence type="ECO:0000256" key="10">
    <source>
        <dbReference type="ARBA" id="ARBA00022737"/>
    </source>
</evidence>
<dbReference type="Gene3D" id="3.30.450.40">
    <property type="match status" value="3"/>
</dbReference>
<evidence type="ECO:0000256" key="5">
    <source>
        <dbReference type="ARBA" id="ARBA00022553"/>
    </source>
</evidence>
<protein>
    <recommendedName>
        <fullName evidence="3">Blue-light-activated histidine kinase</fullName>
        <ecNumber evidence="2">2.7.13.3</ecNumber>
    </recommendedName>
</protein>
<name>A0ABU7T554_9HYPH</name>
<dbReference type="Gene3D" id="3.30.565.10">
    <property type="entry name" value="Histidine kinase-like ATPase, C-terminal domain"/>
    <property type="match status" value="1"/>
</dbReference>
<evidence type="ECO:0000256" key="16">
    <source>
        <dbReference type="ARBA" id="ARBA00023170"/>
    </source>
</evidence>
<keyword evidence="9" id="KW-0808">Transferase</keyword>
<evidence type="ECO:0000256" key="13">
    <source>
        <dbReference type="ARBA" id="ARBA00022840"/>
    </source>
</evidence>
<keyword evidence="20" id="KW-1185">Reference proteome</keyword>
<dbReference type="SUPFAM" id="SSF55785">
    <property type="entry name" value="PYP-like sensor domain (PAS domain)"/>
    <property type="match status" value="3"/>
</dbReference>
<dbReference type="Pfam" id="PF13185">
    <property type="entry name" value="GAF_2"/>
    <property type="match status" value="1"/>
</dbReference>
<feature type="domain" description="PAS" evidence="17">
    <location>
        <begin position="653"/>
        <end position="723"/>
    </location>
</feature>
<dbReference type="Pfam" id="PF01590">
    <property type="entry name" value="GAF"/>
    <property type="match status" value="2"/>
</dbReference>
<keyword evidence="5" id="KW-0597">Phosphoprotein</keyword>
<dbReference type="PROSITE" id="PS50112">
    <property type="entry name" value="PAS"/>
    <property type="match status" value="1"/>
</dbReference>
<dbReference type="CDD" id="cd00130">
    <property type="entry name" value="PAS"/>
    <property type="match status" value="2"/>
</dbReference>
<sequence>MGERTNPTAWRSGEGAMEARVRAHDWSATPLGPAADWPETLRSAARLVLDMALPAALGWGEASTLLCNDAFAALLDRGTDPLGQSFAALGGEFGGEALAALVERVRCGEAVPAADLALGVGPDGADSARVTLSLTPLRRADGTVAGLLAIVTGTPATGTERPAQEPQARESRAEAALRVSEEKYSTLFQTMGQGFCELELVRDAAGRAVDWRYIEVNPAFERLVGPPAALARGRRGRDFVPEIDPWWFETYERIVETGVPRRLEHRETPKGRWYEVSVYPQAGDRLLVLYDDVTQRKTAEAALREREERQAFLLAMSDAVRRLTDPAAIEGEICRLLAERLGVERAYYAAVDEAVGLARIAHDHVRGDAPSLAGEHRLADFAWSAEILRRGECRVVADAQTSPDVPETERPHLAALRIVACMGAPLVKDGRLVGVLCVTQSRPREWTGDEVELLRDVAERIWAAVERGRAEVDIRHKNAVLEGINRIFREALGASTEEELGRACLAIAEEVTGSAFSFMGEVNLETDRFDELSISDRGWRHFAMENPAFPAGKAPTGLPLHGLYGRVLRDGSGLIANAPHAHPDRIGTPPGHPPLKAFLGVPLKRDGRTIGMIGFGNRAGGYRPEDLEAAEALAPAILQALLRKRTADTLGESEERFRTLTELVPSLLWDADTQGRTALVNRRWTEYTGQTLAEVQNGGWLAVIHPDDAQETARVFADAYATGHGLERQHRIRRRDGVYRWFLVRHAPARDAEGRVLRWFGAATDIHDQHLAAEKLQLEEARQTFLLDLADRLQGQNDPQETLHIAVAALGRHLAVSRVGYVRAYAGGEIIERQVRFTAREEAPLGPLRLRDFGEGVRGRLHRGETVAVEDLDGVANPAFWRSVEIHSLLAVPLVRNGRLRAAFYATHERPRAWSPGEVALFEDVAARTWEAAERAQAETELRASEARQRALIEGIPQLVWRSAMGGGWTWASPQWCRYTGQSEAAPLGFGWLDALHPDDRERVRTAWTEAEAASGLTLNFRIRSDAEDRYRWFQSRALPLLRESENSEWLGTSTDIDDLRRLQEQQDVMVAELQHRTRNLITVVRSIAEQTVVSSASLDVFRRRFYDRLAVLSRVQGLLSRSNVEPILLDTLITAELDALGAWEAAERILLEGPSVRLRKATVQTFALALHELATNARKYGALAVPSGRLQVTWRTYDEDGRTRLALQWTEEGIEGPSATAPPARYGYGRELIEKALPYALDARTHYALGEHALHCSIDLPLTDRRGSERTTGNP</sequence>
<dbReference type="InterPro" id="IPR000014">
    <property type="entry name" value="PAS"/>
</dbReference>
<dbReference type="EMBL" id="MLBY01000002">
    <property type="protein sequence ID" value="MEE7455667.1"/>
    <property type="molecule type" value="Genomic_DNA"/>
</dbReference>
<accession>A0ABU7T554</accession>
<dbReference type="GO" id="GO:0016301">
    <property type="term" value="F:kinase activity"/>
    <property type="evidence" value="ECO:0007669"/>
    <property type="project" value="UniProtKB-KW"/>
</dbReference>
<dbReference type="Pfam" id="PF07536">
    <property type="entry name" value="HWE_HK"/>
    <property type="match status" value="1"/>
</dbReference>
<evidence type="ECO:0000256" key="2">
    <source>
        <dbReference type="ARBA" id="ARBA00012438"/>
    </source>
</evidence>
<keyword evidence="13" id="KW-0067">ATP-binding</keyword>
<proteinExistence type="predicted"/>
<dbReference type="PANTHER" id="PTHR41523">
    <property type="entry name" value="TWO-COMPONENT SYSTEM SENSOR PROTEIN"/>
    <property type="match status" value="1"/>
</dbReference>
<dbReference type="SUPFAM" id="SSF55781">
    <property type="entry name" value="GAF domain-like"/>
    <property type="match status" value="3"/>
</dbReference>
<dbReference type="InterPro" id="IPR036890">
    <property type="entry name" value="HATPase_C_sf"/>
</dbReference>
<dbReference type="Proteomes" id="UP001349262">
    <property type="component" value="Unassembled WGS sequence"/>
</dbReference>
<keyword evidence="15" id="KW-0843">Virulence</keyword>
<keyword evidence="11" id="KW-0547">Nucleotide-binding</keyword>
<evidence type="ECO:0000256" key="8">
    <source>
        <dbReference type="ARBA" id="ARBA00022643"/>
    </source>
</evidence>
<organism evidence="19 20">
    <name type="scientific">Methylobacterium radiotolerans</name>
    <dbReference type="NCBI Taxonomy" id="31998"/>
    <lineage>
        <taxon>Bacteria</taxon>
        <taxon>Pseudomonadati</taxon>
        <taxon>Pseudomonadota</taxon>
        <taxon>Alphaproteobacteria</taxon>
        <taxon>Hyphomicrobiales</taxon>
        <taxon>Methylobacteriaceae</taxon>
        <taxon>Methylobacterium</taxon>
    </lineage>
</organism>
<dbReference type="InterPro" id="IPR003018">
    <property type="entry name" value="GAF"/>
</dbReference>
<dbReference type="SMART" id="SM00086">
    <property type="entry name" value="PAC"/>
    <property type="match status" value="2"/>
</dbReference>
<dbReference type="InterPro" id="IPR013656">
    <property type="entry name" value="PAS_4"/>
</dbReference>
<evidence type="ECO:0000256" key="4">
    <source>
        <dbReference type="ARBA" id="ARBA00022543"/>
    </source>
</evidence>
<keyword evidence="8" id="KW-0288">FMN</keyword>
<keyword evidence="12 19" id="KW-0418">Kinase</keyword>
<dbReference type="SMART" id="SM00065">
    <property type="entry name" value="GAF"/>
    <property type="match status" value="3"/>
</dbReference>
<gene>
    <name evidence="19" type="ORF">MRSR164_02215</name>
</gene>
<keyword evidence="7" id="KW-0285">Flavoprotein</keyword>
<evidence type="ECO:0000313" key="19">
    <source>
        <dbReference type="EMBL" id="MEE7455667.1"/>
    </source>
</evidence>